<reference evidence="2" key="2">
    <citation type="journal article" date="2022" name="Elife">
        <title>Obligate sexual reproduction of a homothallic fungus closely related to the Cryptococcus pathogenic species complex.</title>
        <authorList>
            <person name="Passer A.R."/>
            <person name="Clancey S.A."/>
            <person name="Shea T."/>
            <person name="David-Palma M."/>
            <person name="Averette A.F."/>
            <person name="Boekhout T."/>
            <person name="Porcel B.M."/>
            <person name="Nowrousian M."/>
            <person name="Cuomo C.A."/>
            <person name="Sun S."/>
            <person name="Heitman J."/>
            <person name="Coelho M.A."/>
        </authorList>
    </citation>
    <scope>NUCLEOTIDE SEQUENCE</scope>
    <source>
        <strain evidence="2">CBS 7841</strain>
    </source>
</reference>
<dbReference type="AlphaFoldDB" id="A0AAJ8M2Y0"/>
<evidence type="ECO:0000313" key="3">
    <source>
        <dbReference type="Proteomes" id="UP000094043"/>
    </source>
</evidence>
<evidence type="ECO:0000256" key="1">
    <source>
        <dbReference type="SAM" id="Phobius"/>
    </source>
</evidence>
<dbReference type="PANTHER" id="PTHR35329">
    <property type="entry name" value="CHITIN SYNTHASE EXPORT CHAPERONE"/>
    <property type="match status" value="1"/>
</dbReference>
<dbReference type="Proteomes" id="UP000094043">
    <property type="component" value="Chromosome 6"/>
</dbReference>
<dbReference type="InterPro" id="IPR022057">
    <property type="entry name" value="Chs7"/>
</dbReference>
<proteinExistence type="predicted"/>
<accession>A0AAJ8M2Y0</accession>
<evidence type="ECO:0000313" key="2">
    <source>
        <dbReference type="EMBL" id="WVN89653.1"/>
    </source>
</evidence>
<dbReference type="GO" id="GO:0005789">
    <property type="term" value="C:endoplasmic reticulum membrane"/>
    <property type="evidence" value="ECO:0007669"/>
    <property type="project" value="TreeGrafter"/>
</dbReference>
<dbReference type="EMBL" id="CP143789">
    <property type="protein sequence ID" value="WVN89653.1"/>
    <property type="molecule type" value="Genomic_DNA"/>
</dbReference>
<dbReference type="RefSeq" id="XP_066070353.1">
    <property type="nucleotide sequence ID" value="XM_066214256.1"/>
</dbReference>
<name>A0AAJ8M2Y0_9TREE</name>
<gene>
    <name evidence="2" type="ORF">L203_104883</name>
</gene>
<feature type="transmembrane region" description="Helical" evidence="1">
    <location>
        <begin position="288"/>
        <end position="309"/>
    </location>
</feature>
<dbReference type="KEGG" id="cdep:91089092"/>
<dbReference type="GO" id="GO:0051082">
    <property type="term" value="F:unfolded protein binding"/>
    <property type="evidence" value="ECO:0007669"/>
    <property type="project" value="TreeGrafter"/>
</dbReference>
<dbReference type="GeneID" id="91089092"/>
<feature type="transmembrane region" description="Helical" evidence="1">
    <location>
        <begin position="256"/>
        <end position="276"/>
    </location>
</feature>
<protein>
    <recommendedName>
        <fullName evidence="4">Chitin synthase export chaperone</fullName>
    </recommendedName>
</protein>
<feature type="transmembrane region" description="Helical" evidence="1">
    <location>
        <begin position="228"/>
        <end position="250"/>
    </location>
</feature>
<keyword evidence="1" id="KW-0472">Membrane</keyword>
<feature type="transmembrane region" description="Helical" evidence="1">
    <location>
        <begin position="188"/>
        <end position="208"/>
    </location>
</feature>
<dbReference type="Pfam" id="PF12271">
    <property type="entry name" value="Chs7"/>
    <property type="match status" value="1"/>
</dbReference>
<feature type="transmembrane region" description="Helical" evidence="1">
    <location>
        <begin position="91"/>
        <end position="111"/>
    </location>
</feature>
<reference evidence="2" key="3">
    <citation type="submission" date="2024-01" db="EMBL/GenBank/DDBJ databases">
        <authorList>
            <person name="Coelho M.A."/>
            <person name="David-Palma M."/>
            <person name="Shea T."/>
            <person name="Sun S."/>
            <person name="Cuomo C.A."/>
            <person name="Heitman J."/>
        </authorList>
    </citation>
    <scope>NUCLEOTIDE SEQUENCE</scope>
    <source>
        <strain evidence="2">CBS 7841</strain>
    </source>
</reference>
<evidence type="ECO:0008006" key="4">
    <source>
        <dbReference type="Google" id="ProtNLM"/>
    </source>
</evidence>
<organism evidence="2 3">
    <name type="scientific">Cryptococcus depauperatus CBS 7841</name>
    <dbReference type="NCBI Taxonomy" id="1295531"/>
    <lineage>
        <taxon>Eukaryota</taxon>
        <taxon>Fungi</taxon>
        <taxon>Dikarya</taxon>
        <taxon>Basidiomycota</taxon>
        <taxon>Agaricomycotina</taxon>
        <taxon>Tremellomycetes</taxon>
        <taxon>Tremellales</taxon>
        <taxon>Cryptococcaceae</taxon>
        <taxon>Cryptococcus</taxon>
    </lineage>
</organism>
<sequence>MPEPFGSFGWICSHTVLPQCNLFFSQLFHDPRPYVTTLFPDSSEFFTRYNVSSSSSSEDPVVLAAKSDAGTGIGSNCQIARVGHRGSSGDIALIVLSAISLFTALFLAFRATRRWAAVGRTELRLLLVAYGIHSGLQLVTMTSLLEQGSKGLAVVSAIHVAVIVLTFWLLLGNALIATQVVEDGTAAALVPLIVIGILFFVSTLYISLDTAFHWTKALNMSAGDVKHLKATALFAVLYLLFMLYIVISVLNEVKPAFLYAGSFVLFVGAQLVFFLASSPLCDSSHGKVNSAFIATLLEIMSVGMLYLAWVSITEDDWAADEYGMY</sequence>
<feature type="transmembrane region" description="Helical" evidence="1">
    <location>
        <begin position="152"/>
        <end position="176"/>
    </location>
</feature>
<dbReference type="GO" id="GO:0006457">
    <property type="term" value="P:protein folding"/>
    <property type="evidence" value="ECO:0007669"/>
    <property type="project" value="TreeGrafter"/>
</dbReference>
<keyword evidence="3" id="KW-1185">Reference proteome</keyword>
<dbReference type="PANTHER" id="PTHR35329:SF1">
    <property type="entry name" value="CHITIN SYNTHASE EXPORT CHAPERONE"/>
    <property type="match status" value="1"/>
</dbReference>
<keyword evidence="1" id="KW-1133">Transmembrane helix</keyword>
<reference evidence="2" key="1">
    <citation type="submission" date="2016-06" db="EMBL/GenBank/DDBJ databases">
        <authorList>
            <person name="Cuomo C."/>
            <person name="Litvintseva A."/>
            <person name="Heitman J."/>
            <person name="Chen Y."/>
            <person name="Sun S."/>
            <person name="Springer D."/>
            <person name="Dromer F."/>
            <person name="Young S."/>
            <person name="Zeng Q."/>
            <person name="Chapman S."/>
            <person name="Gujja S."/>
            <person name="Saif S."/>
            <person name="Birren B."/>
        </authorList>
    </citation>
    <scope>NUCLEOTIDE SEQUENCE</scope>
    <source>
        <strain evidence="2">CBS 7841</strain>
    </source>
</reference>
<keyword evidence="1" id="KW-0812">Transmembrane</keyword>
<feature type="transmembrane region" description="Helical" evidence="1">
    <location>
        <begin position="123"/>
        <end position="145"/>
    </location>
</feature>